<dbReference type="EMBL" id="CP026309">
    <property type="protein sequence ID" value="AUV83368.1"/>
    <property type="molecule type" value="Genomic_DNA"/>
</dbReference>
<proteinExistence type="predicted"/>
<evidence type="ECO:0000313" key="1">
    <source>
        <dbReference type="EMBL" id="AUV83368.1"/>
    </source>
</evidence>
<sequence>MDRISALRNIEDALRTFERGEVDLATTERQVVNVLRTYATDFEGEDELAAYRADGDERAEGLVVVATSPEEAEARVRDLLDADDDLHVTVDRLG</sequence>
<evidence type="ECO:0000313" key="2">
    <source>
        <dbReference type="Proteomes" id="UP000236584"/>
    </source>
</evidence>
<dbReference type="Proteomes" id="UP000236584">
    <property type="component" value="Chromosome"/>
</dbReference>
<keyword evidence="2" id="KW-1185">Reference proteome</keyword>
<dbReference type="OrthoDB" id="226203at2157"/>
<name>A0A2I8VN69_9EURY</name>
<reference evidence="1 2" key="1">
    <citation type="submission" date="2018-01" db="EMBL/GenBank/DDBJ databases">
        <title>Complete genome sequence of Salinigranum rubrum GX10T, an extremely halophilic archaeon isolated from a marine solar saltern.</title>
        <authorList>
            <person name="Han S."/>
        </authorList>
    </citation>
    <scope>NUCLEOTIDE SEQUENCE [LARGE SCALE GENOMIC DNA]</scope>
    <source>
        <strain evidence="1 2">GX10</strain>
    </source>
</reference>
<dbReference type="KEGG" id="srub:C2R22_18380"/>
<organism evidence="1 2">
    <name type="scientific">Salinigranum rubrum</name>
    <dbReference type="NCBI Taxonomy" id="755307"/>
    <lineage>
        <taxon>Archaea</taxon>
        <taxon>Methanobacteriati</taxon>
        <taxon>Methanobacteriota</taxon>
        <taxon>Stenosarchaea group</taxon>
        <taxon>Halobacteria</taxon>
        <taxon>Halobacteriales</taxon>
        <taxon>Haloferacaceae</taxon>
        <taxon>Salinigranum</taxon>
    </lineage>
</organism>
<dbReference type="InterPro" id="IPR057176">
    <property type="entry name" value="DUF7854"/>
</dbReference>
<dbReference type="Pfam" id="PF25252">
    <property type="entry name" value="DUF7854"/>
    <property type="match status" value="1"/>
</dbReference>
<dbReference type="GeneID" id="35594102"/>
<gene>
    <name evidence="1" type="ORF">C2R22_18380</name>
</gene>
<protein>
    <submittedName>
        <fullName evidence="1">Uncharacterized protein</fullName>
    </submittedName>
</protein>
<accession>A0A2I8VN69</accession>
<dbReference type="RefSeq" id="WP_103427057.1">
    <property type="nucleotide sequence ID" value="NZ_CP026309.1"/>
</dbReference>
<dbReference type="AlphaFoldDB" id="A0A2I8VN69"/>